<dbReference type="SUPFAM" id="SSF48140">
    <property type="entry name" value="Ribosomal protein L19 (L19e)"/>
    <property type="match status" value="1"/>
</dbReference>
<feature type="compositionally biased region" description="Basic residues" evidence="5">
    <location>
        <begin position="72"/>
        <end position="83"/>
    </location>
</feature>
<dbReference type="FunFam" id="1.10.1200.240:FF:000001">
    <property type="entry name" value="Ribosomal protein L19"/>
    <property type="match status" value="1"/>
</dbReference>
<evidence type="ECO:0000256" key="1">
    <source>
        <dbReference type="ARBA" id="ARBA00011082"/>
    </source>
</evidence>
<evidence type="ECO:0000256" key="5">
    <source>
        <dbReference type="SAM" id="MobiDB-lite"/>
    </source>
</evidence>
<dbReference type="FunFam" id="1.10.1650.10:FF:000001">
    <property type="entry name" value="Ribosomal protein L19"/>
    <property type="match status" value="1"/>
</dbReference>
<dbReference type="PANTHER" id="PTHR10722">
    <property type="entry name" value="60S RIBOSOMAL PROTEIN L19"/>
    <property type="match status" value="1"/>
</dbReference>
<dbReference type="SMART" id="SM01416">
    <property type="entry name" value="Ribosomal_L19e"/>
    <property type="match status" value="1"/>
</dbReference>
<keyword evidence="3 4" id="KW-0687">Ribonucleoprotein</keyword>
<dbReference type="InterPro" id="IPR023638">
    <property type="entry name" value="Ribosomal_eL19_CS"/>
</dbReference>
<dbReference type="AlphaFoldDB" id="A0A6J1E0X8"/>
<dbReference type="PROSITE" id="PS00526">
    <property type="entry name" value="RIBOSOMAL_L19E"/>
    <property type="match status" value="1"/>
</dbReference>
<dbReference type="InterPro" id="IPR057259">
    <property type="entry name" value="Ribosomal_L19e"/>
</dbReference>
<sequence>MVSLTLQKRLAASSLDCGKRQVWLDPNETCTISLANSRMSIRKLIKDGFIIKRTTTIHSKFRSRQSHEAKSRGRHSGYGKRRGTKEARLPTKLLWMRRMRVLRRLLRKYRECEKIDKHIYHQMYTRVKGNVYKNKRVLMENIHKVKSEKASERTLSAQVEAKRARNSKATVSVVKQKDYTAITGSGSDKIHTFRECLPYGVEVS</sequence>
<evidence type="ECO:0000256" key="4">
    <source>
        <dbReference type="RuleBase" id="RU000574"/>
    </source>
</evidence>
<evidence type="ECO:0000259" key="6">
    <source>
        <dbReference type="SMART" id="SM01416"/>
    </source>
</evidence>
<dbReference type="InterPro" id="IPR015972">
    <property type="entry name" value="Ribosomal_eL19_dom1"/>
</dbReference>
<organism evidence="7 8">
    <name type="scientific">Cucurbita moschata</name>
    <name type="common">Winter crookneck squash</name>
    <name type="synonym">Cucurbita pepo var. moschata</name>
    <dbReference type="NCBI Taxonomy" id="3662"/>
    <lineage>
        <taxon>Eukaryota</taxon>
        <taxon>Viridiplantae</taxon>
        <taxon>Streptophyta</taxon>
        <taxon>Embryophyta</taxon>
        <taxon>Tracheophyta</taxon>
        <taxon>Spermatophyta</taxon>
        <taxon>Magnoliopsida</taxon>
        <taxon>eudicotyledons</taxon>
        <taxon>Gunneridae</taxon>
        <taxon>Pentapetalae</taxon>
        <taxon>rosids</taxon>
        <taxon>fabids</taxon>
        <taxon>Cucurbitales</taxon>
        <taxon>Cucurbitaceae</taxon>
        <taxon>Cucurbiteae</taxon>
        <taxon>Cucurbita</taxon>
    </lineage>
</organism>
<dbReference type="KEGG" id="cmos:111429809"/>
<keyword evidence="2 4" id="KW-0689">Ribosomal protein</keyword>
<dbReference type="CDD" id="cd01417">
    <property type="entry name" value="Ribosomal_L19e_E"/>
    <property type="match status" value="1"/>
</dbReference>
<proteinExistence type="inferred from homology"/>
<dbReference type="InterPro" id="IPR033935">
    <property type="entry name" value="Ribosomal_eL19_euk"/>
</dbReference>
<comment type="similarity">
    <text evidence="1 4">Belongs to the eukaryotic ribosomal protein eL19 family.</text>
</comment>
<dbReference type="Gene3D" id="1.10.1650.10">
    <property type="match status" value="1"/>
</dbReference>
<dbReference type="NCBIfam" id="NF006343">
    <property type="entry name" value="PRK08570.1"/>
    <property type="match status" value="1"/>
</dbReference>
<dbReference type="GeneID" id="111429809"/>
<keyword evidence="7" id="KW-1185">Reference proteome</keyword>
<protein>
    <recommendedName>
        <fullName evidence="4">Ribosomal protein L19</fullName>
    </recommendedName>
</protein>
<evidence type="ECO:0000256" key="2">
    <source>
        <dbReference type="ARBA" id="ARBA00022980"/>
    </source>
</evidence>
<name>A0A6J1E0X8_CUCMO</name>
<evidence type="ECO:0000313" key="8">
    <source>
        <dbReference type="RefSeq" id="XP_022921592.1"/>
    </source>
</evidence>
<dbReference type="GO" id="GO:0022625">
    <property type="term" value="C:cytosolic large ribosomal subunit"/>
    <property type="evidence" value="ECO:0007669"/>
    <property type="project" value="InterPro"/>
</dbReference>
<dbReference type="Pfam" id="PF01280">
    <property type="entry name" value="Ribosomal_L19e"/>
    <property type="match status" value="1"/>
</dbReference>
<reference evidence="8" key="1">
    <citation type="submission" date="2025-08" db="UniProtKB">
        <authorList>
            <consortium name="RefSeq"/>
        </authorList>
    </citation>
    <scope>IDENTIFICATION</scope>
    <source>
        <tissue evidence="8">Young leaves</tissue>
    </source>
</reference>
<accession>A0A6J1E0X8</accession>
<dbReference type="RefSeq" id="XP_022921592.1">
    <property type="nucleotide sequence ID" value="XM_023065824.1"/>
</dbReference>
<dbReference type="InterPro" id="IPR057260">
    <property type="entry name" value="Ribosomal_L19e_C"/>
</dbReference>
<dbReference type="InterPro" id="IPR000196">
    <property type="entry name" value="Ribosomal_eL19_dom"/>
</dbReference>
<dbReference type="Proteomes" id="UP000504609">
    <property type="component" value="Unplaced"/>
</dbReference>
<dbReference type="GO" id="GO:0003735">
    <property type="term" value="F:structural constituent of ribosome"/>
    <property type="evidence" value="ECO:0007669"/>
    <property type="project" value="InterPro"/>
</dbReference>
<dbReference type="Gene3D" id="1.10.1200.240">
    <property type="match status" value="1"/>
</dbReference>
<evidence type="ECO:0000313" key="7">
    <source>
        <dbReference type="Proteomes" id="UP000504609"/>
    </source>
</evidence>
<dbReference type="InterPro" id="IPR039547">
    <property type="entry name" value="Ribosomal_eL19"/>
</dbReference>
<evidence type="ECO:0000256" key="3">
    <source>
        <dbReference type="ARBA" id="ARBA00023274"/>
    </source>
</evidence>
<dbReference type="GO" id="GO:0006412">
    <property type="term" value="P:translation"/>
    <property type="evidence" value="ECO:0007669"/>
    <property type="project" value="InterPro"/>
</dbReference>
<dbReference type="GO" id="GO:0003729">
    <property type="term" value="F:mRNA binding"/>
    <property type="evidence" value="ECO:0007669"/>
    <property type="project" value="UniProtKB-ARBA"/>
</dbReference>
<gene>
    <name evidence="8" type="primary">LOC111429809</name>
</gene>
<dbReference type="Pfam" id="PF25476">
    <property type="entry name" value="Ribosomal_L19e_C"/>
    <property type="match status" value="1"/>
</dbReference>
<dbReference type="InterPro" id="IPR035970">
    <property type="entry name" value="60S_ribosomal_eL19_sf"/>
</dbReference>
<feature type="region of interest" description="Disordered" evidence="5">
    <location>
        <begin position="60"/>
        <end position="84"/>
    </location>
</feature>
<feature type="domain" description="Large ribosomal subunit protein eL19" evidence="6">
    <location>
        <begin position="3"/>
        <end position="146"/>
    </location>
</feature>